<dbReference type="EMBL" id="JAAMPJ010000004">
    <property type="protein sequence ID" value="NGY60867.1"/>
    <property type="molecule type" value="Genomic_DNA"/>
</dbReference>
<name>A0A7C9RRK9_9PSEU</name>
<reference evidence="1 2" key="1">
    <citation type="submission" date="2020-03" db="EMBL/GenBank/DDBJ databases">
        <title>Isolation and identification of active actinomycetes.</title>
        <authorList>
            <person name="Sun X."/>
        </authorList>
    </citation>
    <scope>NUCLEOTIDE SEQUENCE [LARGE SCALE GENOMIC DNA]</scope>
    <source>
        <strain evidence="1 2">NEAU-D13</strain>
    </source>
</reference>
<protein>
    <submittedName>
        <fullName evidence="1">Uncharacterized protein</fullName>
    </submittedName>
</protein>
<keyword evidence="2" id="KW-1185">Reference proteome</keyword>
<dbReference type="AlphaFoldDB" id="A0A7C9RRK9"/>
<sequence>MNDAPIVVGLSDEAAVVVEQDRVLFTRLVGGARIATDVIGVPLAAVLKVEPGVLLKPLKYRTPEHTSSHPLKFELPAGPAVWLRAAFDVIIPTADPRGLAAEIERRRHRVARYGGVAASLVWEKNPRLRAAGPDGYVPGVLPGAPLAPDIGKWHASGPVPVGPLSPGWPAGEPVVPAAVPCPESLPVVSETLANGVRFSVSVRRTFLGFEPVAPGVVTDAAPTSSLSEPLAGWHVVRAGTVRGTHQPVRWCAVDERTEVRLELVEGPALWLWGPVQEWLVCTPRAVELAEAVRLRQGVGMRYPLSSDLGAERRTWRNLSSTRPVDTPAGRALPAVPEWAPTMPTLIPAECWEPCATAPGP</sequence>
<accession>A0A7C9RRK9</accession>
<dbReference type="Proteomes" id="UP000481360">
    <property type="component" value="Unassembled WGS sequence"/>
</dbReference>
<comment type="caution">
    <text evidence="1">The sequence shown here is derived from an EMBL/GenBank/DDBJ whole genome shotgun (WGS) entry which is preliminary data.</text>
</comment>
<evidence type="ECO:0000313" key="2">
    <source>
        <dbReference type="Proteomes" id="UP000481360"/>
    </source>
</evidence>
<gene>
    <name evidence="1" type="ORF">G7043_18200</name>
</gene>
<proteinExistence type="predicted"/>
<organism evidence="1 2">
    <name type="scientific">Lentzea alba</name>
    <dbReference type="NCBI Taxonomy" id="2714351"/>
    <lineage>
        <taxon>Bacteria</taxon>
        <taxon>Bacillati</taxon>
        <taxon>Actinomycetota</taxon>
        <taxon>Actinomycetes</taxon>
        <taxon>Pseudonocardiales</taxon>
        <taxon>Pseudonocardiaceae</taxon>
        <taxon>Lentzea</taxon>
    </lineage>
</organism>
<dbReference type="RefSeq" id="WP_166046841.1">
    <property type="nucleotide sequence ID" value="NZ_JAAMPJ010000004.1"/>
</dbReference>
<evidence type="ECO:0000313" key="1">
    <source>
        <dbReference type="EMBL" id="NGY60867.1"/>
    </source>
</evidence>